<sequence>MSSPTAAIPCPRLGLSTDDKDVAPTAPERLAHHGSYDADAPSEHVGNCLDVIACSFVSQPSTQMYLAHPDALGISFWRTMAWEIVRLLPADTLPLFVLPSALRPEAVALAYPWRPDRAFRMPHTEAMLRPEVAAAWEACGELWHNLMLDTYAKHGEFLNI</sequence>
<reference evidence="2 3" key="1">
    <citation type="journal article" date="2021" name="Sci. Rep.">
        <title>Genome sequencing of the multicellular alga Astrephomene provides insights into convergent evolution of germ-soma differentiation.</title>
        <authorList>
            <person name="Yamashita S."/>
            <person name="Yamamoto K."/>
            <person name="Matsuzaki R."/>
            <person name="Suzuki S."/>
            <person name="Yamaguchi H."/>
            <person name="Hirooka S."/>
            <person name="Minakuchi Y."/>
            <person name="Miyagishima S."/>
            <person name="Kawachi M."/>
            <person name="Toyoda A."/>
            <person name="Nozaki H."/>
        </authorList>
    </citation>
    <scope>NUCLEOTIDE SEQUENCE [LARGE SCALE GENOMIC DNA]</scope>
    <source>
        <strain evidence="2 3">NIES-4017</strain>
    </source>
</reference>
<gene>
    <name evidence="2" type="ORF">Agub_g4441</name>
</gene>
<accession>A0AAD3HJ86</accession>
<organism evidence="2 3">
    <name type="scientific">Astrephomene gubernaculifera</name>
    <dbReference type="NCBI Taxonomy" id="47775"/>
    <lineage>
        <taxon>Eukaryota</taxon>
        <taxon>Viridiplantae</taxon>
        <taxon>Chlorophyta</taxon>
        <taxon>core chlorophytes</taxon>
        <taxon>Chlorophyceae</taxon>
        <taxon>CS clade</taxon>
        <taxon>Chlamydomonadales</taxon>
        <taxon>Astrephomenaceae</taxon>
        <taxon>Astrephomene</taxon>
    </lineage>
</organism>
<evidence type="ECO:0000256" key="1">
    <source>
        <dbReference type="SAM" id="MobiDB-lite"/>
    </source>
</evidence>
<evidence type="ECO:0000313" key="2">
    <source>
        <dbReference type="EMBL" id="GFR43369.1"/>
    </source>
</evidence>
<feature type="non-terminal residue" evidence="2">
    <location>
        <position position="1"/>
    </location>
</feature>
<keyword evidence="3" id="KW-1185">Reference proteome</keyword>
<comment type="caution">
    <text evidence="2">The sequence shown here is derived from an EMBL/GenBank/DDBJ whole genome shotgun (WGS) entry which is preliminary data.</text>
</comment>
<dbReference type="AlphaFoldDB" id="A0AAD3HJ86"/>
<proteinExistence type="predicted"/>
<protein>
    <submittedName>
        <fullName evidence="2">Uncharacterized protein</fullName>
    </submittedName>
</protein>
<dbReference type="Proteomes" id="UP001054857">
    <property type="component" value="Unassembled WGS sequence"/>
</dbReference>
<evidence type="ECO:0000313" key="3">
    <source>
        <dbReference type="Proteomes" id="UP001054857"/>
    </source>
</evidence>
<feature type="region of interest" description="Disordered" evidence="1">
    <location>
        <begin position="1"/>
        <end position="22"/>
    </location>
</feature>
<dbReference type="EMBL" id="BMAR01000005">
    <property type="protein sequence ID" value="GFR43369.1"/>
    <property type="molecule type" value="Genomic_DNA"/>
</dbReference>
<name>A0AAD3HJ86_9CHLO</name>